<organism evidence="2 3">
    <name type="scientific">Petrolisthes manimaculis</name>
    <dbReference type="NCBI Taxonomy" id="1843537"/>
    <lineage>
        <taxon>Eukaryota</taxon>
        <taxon>Metazoa</taxon>
        <taxon>Ecdysozoa</taxon>
        <taxon>Arthropoda</taxon>
        <taxon>Crustacea</taxon>
        <taxon>Multicrustacea</taxon>
        <taxon>Malacostraca</taxon>
        <taxon>Eumalacostraca</taxon>
        <taxon>Eucarida</taxon>
        <taxon>Decapoda</taxon>
        <taxon>Pleocyemata</taxon>
        <taxon>Anomura</taxon>
        <taxon>Galatheoidea</taxon>
        <taxon>Porcellanidae</taxon>
        <taxon>Petrolisthes</taxon>
    </lineage>
</organism>
<dbReference type="AlphaFoldDB" id="A0AAE1NMC0"/>
<reference evidence="2" key="1">
    <citation type="submission" date="2023-11" db="EMBL/GenBank/DDBJ databases">
        <title>Genome assemblies of two species of porcelain crab, Petrolisthes cinctipes and Petrolisthes manimaculis (Anomura: Porcellanidae).</title>
        <authorList>
            <person name="Angst P."/>
        </authorList>
    </citation>
    <scope>NUCLEOTIDE SEQUENCE</scope>
    <source>
        <strain evidence="2">PB745_02</strain>
        <tissue evidence="2">Gill</tissue>
    </source>
</reference>
<dbReference type="EMBL" id="JAWZYT010004945">
    <property type="protein sequence ID" value="KAK4292088.1"/>
    <property type="molecule type" value="Genomic_DNA"/>
</dbReference>
<name>A0AAE1NMC0_9EUCA</name>
<feature type="region of interest" description="Disordered" evidence="1">
    <location>
        <begin position="13"/>
        <end position="37"/>
    </location>
</feature>
<sequence>MASFRAIAIATAGQGQAGPGHGQWCRHRGARKSGSVARPARSYHQLLLLETIDPVTQLSPVSSSSTLSDYTHVLPTWLAFCYTLPPPVLVMKGRTLSVSVDPGPRAPPSQW</sequence>
<gene>
    <name evidence="2" type="ORF">Pmani_035120</name>
</gene>
<proteinExistence type="predicted"/>
<protein>
    <submittedName>
        <fullName evidence="2">Uncharacterized protein</fullName>
    </submittedName>
</protein>
<comment type="caution">
    <text evidence="2">The sequence shown here is derived from an EMBL/GenBank/DDBJ whole genome shotgun (WGS) entry which is preliminary data.</text>
</comment>
<evidence type="ECO:0000313" key="3">
    <source>
        <dbReference type="Proteomes" id="UP001292094"/>
    </source>
</evidence>
<keyword evidence="3" id="KW-1185">Reference proteome</keyword>
<accession>A0AAE1NMC0</accession>
<evidence type="ECO:0000256" key="1">
    <source>
        <dbReference type="SAM" id="MobiDB-lite"/>
    </source>
</evidence>
<evidence type="ECO:0000313" key="2">
    <source>
        <dbReference type="EMBL" id="KAK4292088.1"/>
    </source>
</evidence>
<dbReference type="Proteomes" id="UP001292094">
    <property type="component" value="Unassembled WGS sequence"/>
</dbReference>